<evidence type="ECO:0000256" key="12">
    <source>
        <dbReference type="ARBA" id="ARBA00022949"/>
    </source>
</evidence>
<dbReference type="PRINTS" id="PR00499">
    <property type="entry name" value="P67PHOX"/>
</dbReference>
<keyword evidence="23" id="KW-0732">Signal</keyword>
<dbReference type="GO" id="GO:0016477">
    <property type="term" value="P:cell migration"/>
    <property type="evidence" value="ECO:0007669"/>
    <property type="project" value="TreeGrafter"/>
</dbReference>
<dbReference type="InterPro" id="IPR036028">
    <property type="entry name" value="SH3-like_dom_sf"/>
</dbReference>
<keyword evidence="15" id="KW-0175">Coiled coil</keyword>
<dbReference type="PANTHER" id="PTHR14167:SF6">
    <property type="entry name" value="SH3 DOMAIN-CONTAINING KINASE-BINDING PROTEIN 1"/>
    <property type="match status" value="1"/>
</dbReference>
<dbReference type="InterPro" id="IPR001452">
    <property type="entry name" value="SH3_domain"/>
</dbReference>
<evidence type="ECO:0000313" key="25">
    <source>
        <dbReference type="Ensembl" id="ENSCCEP00000010464.1"/>
    </source>
</evidence>
<evidence type="ECO:0000256" key="16">
    <source>
        <dbReference type="ARBA" id="ARBA00023136"/>
    </source>
</evidence>
<feature type="compositionally biased region" description="Polar residues" evidence="22">
    <location>
        <begin position="564"/>
        <end position="574"/>
    </location>
</feature>
<dbReference type="CDD" id="cd12055">
    <property type="entry name" value="SH3_CIN85_2"/>
    <property type="match status" value="1"/>
</dbReference>
<evidence type="ECO:0000256" key="2">
    <source>
        <dbReference type="ARBA" id="ARBA00004246"/>
    </source>
</evidence>
<dbReference type="FunFam" id="2.30.30.40:FF:000112">
    <property type="entry name" value="SH3 domain-containing kinase-binding protein 1"/>
    <property type="match status" value="1"/>
</dbReference>
<dbReference type="GO" id="GO:0045202">
    <property type="term" value="C:synapse"/>
    <property type="evidence" value="ECO:0007669"/>
    <property type="project" value="UniProtKB-SubCell"/>
</dbReference>
<dbReference type="GO" id="GO:0007015">
    <property type="term" value="P:actin filament organization"/>
    <property type="evidence" value="ECO:0007669"/>
    <property type="project" value="TreeGrafter"/>
</dbReference>
<evidence type="ECO:0000256" key="8">
    <source>
        <dbReference type="ARBA" id="ARBA00022599"/>
    </source>
</evidence>
<evidence type="ECO:0000256" key="4">
    <source>
        <dbReference type="ARBA" id="ARBA00022443"/>
    </source>
</evidence>
<keyword evidence="26" id="KW-1185">Reference proteome</keyword>
<protein>
    <recommendedName>
        <fullName evidence="20">SH3 domain-containing kinase-binding protein 1</fullName>
    </recommendedName>
</protein>
<feature type="chain" id="PRO_5034433862" description="SH3 domain-containing kinase-binding protein 1" evidence="23">
    <location>
        <begin position="17"/>
        <end position="672"/>
    </location>
</feature>
<evidence type="ECO:0000256" key="7">
    <source>
        <dbReference type="ARBA" id="ARBA00022583"/>
    </source>
</evidence>
<feature type="compositionally biased region" description="Low complexity" evidence="22">
    <location>
        <begin position="498"/>
        <end position="517"/>
    </location>
</feature>
<dbReference type="FunFam" id="2.30.30.40:FF:000094">
    <property type="entry name" value="SH3 domain-containing kinase-binding protein 1"/>
    <property type="match status" value="1"/>
</dbReference>
<comment type="subcellular location">
    <subcellularLocation>
        <location evidence="2">Cell junction</location>
        <location evidence="2">Focal adhesion</location>
    </subcellularLocation>
    <subcellularLocation>
        <location evidence="1">Cytoplasm</location>
        <location evidence="1">Cytoskeleton</location>
    </subcellularLocation>
    <subcellularLocation>
        <location evidence="3">Cytoplasmic vesicle membrane</location>
        <topology evidence="3">Peripheral membrane protein</topology>
    </subcellularLocation>
    <subcellularLocation>
        <location evidence="19">Synapse</location>
        <location evidence="19">Synaptosome</location>
    </subcellularLocation>
</comment>
<keyword evidence="4 21" id="KW-0728">SH3 domain</keyword>
<feature type="compositionally biased region" description="Basic and acidic residues" evidence="22">
    <location>
        <begin position="457"/>
        <end position="467"/>
    </location>
</feature>
<gene>
    <name evidence="25" type="primary">SH3KBP1</name>
</gene>
<feature type="compositionally biased region" description="Basic and acidic residues" evidence="22">
    <location>
        <begin position="361"/>
        <end position="396"/>
    </location>
</feature>
<feature type="compositionally biased region" description="Polar residues" evidence="22">
    <location>
        <begin position="199"/>
        <end position="214"/>
    </location>
</feature>
<evidence type="ECO:0000256" key="9">
    <source>
        <dbReference type="ARBA" id="ARBA00022703"/>
    </source>
</evidence>
<dbReference type="Gene3D" id="2.30.30.40">
    <property type="entry name" value="SH3 Domains"/>
    <property type="match status" value="3"/>
</dbReference>
<dbReference type="InterPro" id="IPR050384">
    <property type="entry name" value="Endophilin_SH3RF"/>
</dbReference>
<keyword evidence="5" id="KW-0963">Cytoplasm</keyword>
<dbReference type="Proteomes" id="UP000694410">
    <property type="component" value="Unplaced"/>
</dbReference>
<proteinExistence type="predicted"/>
<dbReference type="PROSITE" id="PS50002">
    <property type="entry name" value="SH3"/>
    <property type="match status" value="3"/>
</dbReference>
<keyword evidence="13" id="KW-0770">Synapse</keyword>
<dbReference type="SUPFAM" id="SSF50044">
    <property type="entry name" value="SH3-domain"/>
    <property type="match status" value="3"/>
</dbReference>
<dbReference type="SMART" id="SM00326">
    <property type="entry name" value="SH3"/>
    <property type="match status" value="3"/>
</dbReference>
<evidence type="ECO:0000259" key="24">
    <source>
        <dbReference type="PROSITE" id="PS50002"/>
    </source>
</evidence>
<dbReference type="Ensembl" id="ENSCCET00000016437.1">
    <property type="protein sequence ID" value="ENSCCEP00000010464.1"/>
    <property type="gene ID" value="ENSCCEG00000010384.1"/>
</dbReference>
<evidence type="ECO:0000256" key="21">
    <source>
        <dbReference type="PROSITE-ProRule" id="PRU00192"/>
    </source>
</evidence>
<evidence type="ECO:0000256" key="18">
    <source>
        <dbReference type="ARBA" id="ARBA00023329"/>
    </source>
</evidence>
<evidence type="ECO:0000256" key="5">
    <source>
        <dbReference type="ARBA" id="ARBA00022490"/>
    </source>
</evidence>
<dbReference type="CDD" id="cd12052">
    <property type="entry name" value="SH3_CIN85_1"/>
    <property type="match status" value="1"/>
</dbReference>
<dbReference type="AlphaFoldDB" id="A0A8C0UPM4"/>
<dbReference type="Pfam" id="PF14604">
    <property type="entry name" value="SH3_9"/>
    <property type="match status" value="3"/>
</dbReference>
<keyword evidence="8" id="KW-0771">Synaptosome</keyword>
<dbReference type="InterPro" id="IPR035771">
    <property type="entry name" value="CIN85_SH3_2"/>
</dbReference>
<keyword evidence="18" id="KW-0968">Cytoplasmic vesicle</keyword>
<keyword evidence="10" id="KW-0677">Repeat</keyword>
<evidence type="ECO:0000256" key="13">
    <source>
        <dbReference type="ARBA" id="ARBA00023018"/>
    </source>
</evidence>
<dbReference type="InterPro" id="IPR035772">
    <property type="entry name" value="CIN85_SH3_3"/>
</dbReference>
<feature type="compositionally biased region" description="Basic and acidic residues" evidence="22">
    <location>
        <begin position="524"/>
        <end position="538"/>
    </location>
</feature>
<evidence type="ECO:0000256" key="11">
    <source>
        <dbReference type="ARBA" id="ARBA00022843"/>
    </source>
</evidence>
<organism evidence="25 26">
    <name type="scientific">Cyanistes caeruleus</name>
    <name type="common">Eurasian blue tit</name>
    <name type="synonym">Parus caeruleus</name>
    <dbReference type="NCBI Taxonomy" id="156563"/>
    <lineage>
        <taxon>Eukaryota</taxon>
        <taxon>Metazoa</taxon>
        <taxon>Chordata</taxon>
        <taxon>Craniata</taxon>
        <taxon>Vertebrata</taxon>
        <taxon>Euteleostomi</taxon>
        <taxon>Archelosauria</taxon>
        <taxon>Archosauria</taxon>
        <taxon>Dinosauria</taxon>
        <taxon>Saurischia</taxon>
        <taxon>Theropoda</taxon>
        <taxon>Coelurosauria</taxon>
        <taxon>Aves</taxon>
        <taxon>Neognathae</taxon>
        <taxon>Neoaves</taxon>
        <taxon>Telluraves</taxon>
        <taxon>Australaves</taxon>
        <taxon>Passeriformes</taxon>
        <taxon>Paridae</taxon>
        <taxon>Cyanistes</taxon>
    </lineage>
</organism>
<evidence type="ECO:0000256" key="3">
    <source>
        <dbReference type="ARBA" id="ARBA00004284"/>
    </source>
</evidence>
<dbReference type="PANTHER" id="PTHR14167">
    <property type="entry name" value="SH3 DOMAIN-CONTAINING"/>
    <property type="match status" value="1"/>
</dbReference>
<keyword evidence="9" id="KW-0053">Apoptosis</keyword>
<keyword evidence="7" id="KW-0254">Endocytosis</keyword>
<evidence type="ECO:0000256" key="17">
    <source>
        <dbReference type="ARBA" id="ARBA00023212"/>
    </source>
</evidence>
<dbReference type="GO" id="GO:0030659">
    <property type="term" value="C:cytoplasmic vesicle membrane"/>
    <property type="evidence" value="ECO:0007669"/>
    <property type="project" value="UniProtKB-SubCell"/>
</dbReference>
<dbReference type="GO" id="GO:0005925">
    <property type="term" value="C:focal adhesion"/>
    <property type="evidence" value="ECO:0007669"/>
    <property type="project" value="UniProtKB-SubCell"/>
</dbReference>
<evidence type="ECO:0000256" key="1">
    <source>
        <dbReference type="ARBA" id="ARBA00004245"/>
    </source>
</evidence>
<keyword evidence="12" id="KW-0965">Cell junction</keyword>
<evidence type="ECO:0000256" key="10">
    <source>
        <dbReference type="ARBA" id="ARBA00022737"/>
    </source>
</evidence>
<evidence type="ECO:0000313" key="26">
    <source>
        <dbReference type="Proteomes" id="UP000694410"/>
    </source>
</evidence>
<evidence type="ECO:0000256" key="23">
    <source>
        <dbReference type="SAM" id="SignalP"/>
    </source>
</evidence>
<keyword evidence="14" id="KW-0729">SH3-binding</keyword>
<evidence type="ECO:0000256" key="14">
    <source>
        <dbReference type="ARBA" id="ARBA00023036"/>
    </source>
</evidence>
<keyword evidence="17" id="KW-0206">Cytoskeleton</keyword>
<sequence length="672" mass="74813">MKSITVHMCVSLLVEAIVEFDYKAQHDDELTITVGDIITNIKKDDGGWWEGQLKGRRGLFPDNFVREIKKDMKKENTANKPPEKPINEVSNGSPLLLSETIIRTNRKGERNRRRRCQVAFSYMPQNEDELELKVGDIIEVVGEVEEGWWEGILNGKTGMFPSNFIKELSDSDDVGIVQEEQIKSSLKDATGSESDGGDSCSTKSEGANGGTTIQPKKVKGVGFGDIFKDKPIKLRPRSIEVENDFLPVDKSVGKKLPPATATQEPTKIEVDSRTKNKEYCKVIFPYEAQNDDELTIREGDVVTLISKDCIDVGWWEGELNGRRGVFPDNFVKLLPSDFEKERPKKPPPPSAPVIKQGSGTTDRKHEIKKIPPERPECLPNRTEEKERSEREQKQLDLQKPSVPAIPPKKPRPPKANAVNRPGTLPPRRPERPVVPVTHARSDSPKVELVGSTVSGTLEKDSSERSNDIDLEGFDSVIPIAEKLNHPTTTRPKATGRRPPSQSLTSSSLSSPDFFDSPSPEDEKEEHVSITHKTLEVSRKSRTVTISQVSDNKTSLPPKPGGLATGSNVQPSLSPSPSPGFHSIAMGTTGHRSNSPSLFGTEGKPKTEHLSQGQTALEELRTQIRELRTIIETMKDQQKKEIKQLLSELDEEKKIRLRLQMEVNDIKKALQSK</sequence>
<evidence type="ECO:0000256" key="15">
    <source>
        <dbReference type="ARBA" id="ARBA00023054"/>
    </source>
</evidence>
<reference evidence="25" key="1">
    <citation type="submission" date="2025-08" db="UniProtKB">
        <authorList>
            <consortium name="Ensembl"/>
        </authorList>
    </citation>
    <scope>IDENTIFICATION</scope>
</reference>
<dbReference type="InterPro" id="IPR035770">
    <property type="entry name" value="CIN85_SH3_1"/>
</dbReference>
<dbReference type="GO" id="GO:0017124">
    <property type="term" value="F:SH3 domain binding"/>
    <property type="evidence" value="ECO:0007669"/>
    <property type="project" value="UniProtKB-KW"/>
</dbReference>
<dbReference type="CDD" id="cd12057">
    <property type="entry name" value="SH3_CIN85_3"/>
    <property type="match status" value="1"/>
</dbReference>
<evidence type="ECO:0000256" key="22">
    <source>
        <dbReference type="SAM" id="MobiDB-lite"/>
    </source>
</evidence>
<feature type="domain" description="SH3" evidence="24">
    <location>
        <begin position="275"/>
        <end position="336"/>
    </location>
</feature>
<dbReference type="GO" id="GO:0006897">
    <property type="term" value="P:endocytosis"/>
    <property type="evidence" value="ECO:0007669"/>
    <property type="project" value="UniProtKB-KW"/>
</dbReference>
<dbReference type="FunFam" id="2.30.30.40:FF:000089">
    <property type="entry name" value="SH3 domain-containing kinase-binding protein 1"/>
    <property type="match status" value="1"/>
</dbReference>
<accession>A0A8C0UPM4</accession>
<feature type="signal peptide" evidence="23">
    <location>
        <begin position="1"/>
        <end position="16"/>
    </location>
</feature>
<feature type="compositionally biased region" description="Polar residues" evidence="22">
    <location>
        <begin position="542"/>
        <end position="554"/>
    </location>
</feature>
<dbReference type="PRINTS" id="PR00452">
    <property type="entry name" value="SH3DOMAIN"/>
</dbReference>
<name>A0A8C0UPM4_CYACU</name>
<keyword evidence="16" id="KW-0472">Membrane</keyword>
<dbReference type="GO" id="GO:0043005">
    <property type="term" value="C:neuron projection"/>
    <property type="evidence" value="ECO:0007669"/>
    <property type="project" value="UniProtKB-KW"/>
</dbReference>
<dbReference type="GO" id="GO:0006915">
    <property type="term" value="P:apoptotic process"/>
    <property type="evidence" value="ECO:0007669"/>
    <property type="project" value="UniProtKB-KW"/>
</dbReference>
<evidence type="ECO:0000256" key="20">
    <source>
        <dbReference type="ARBA" id="ARBA00074272"/>
    </source>
</evidence>
<feature type="domain" description="SH3" evidence="24">
    <location>
        <begin position="111"/>
        <end position="170"/>
    </location>
</feature>
<feature type="region of interest" description="Disordered" evidence="22">
    <location>
        <begin position="183"/>
        <end position="214"/>
    </location>
</feature>
<reference evidence="25" key="2">
    <citation type="submission" date="2025-09" db="UniProtKB">
        <authorList>
            <consortium name="Ensembl"/>
        </authorList>
    </citation>
    <scope>IDENTIFICATION</scope>
</reference>
<feature type="domain" description="SH3" evidence="24">
    <location>
        <begin position="11"/>
        <end position="70"/>
    </location>
</feature>
<feature type="region of interest" description="Disordered" evidence="22">
    <location>
        <begin position="338"/>
        <end position="613"/>
    </location>
</feature>
<evidence type="ECO:0000256" key="19">
    <source>
        <dbReference type="ARBA" id="ARBA00034102"/>
    </source>
</evidence>
<keyword evidence="11" id="KW-0832">Ubl conjugation</keyword>
<keyword evidence="6" id="KW-0597">Phosphoprotein</keyword>
<dbReference type="GO" id="GO:0005856">
    <property type="term" value="C:cytoskeleton"/>
    <property type="evidence" value="ECO:0007669"/>
    <property type="project" value="UniProtKB-SubCell"/>
</dbReference>
<evidence type="ECO:0000256" key="6">
    <source>
        <dbReference type="ARBA" id="ARBA00022553"/>
    </source>
</evidence>